<evidence type="ECO:0000313" key="3">
    <source>
        <dbReference type="EMBL" id="KAH7302188.1"/>
    </source>
</evidence>
<dbReference type="EMBL" id="CM035428">
    <property type="protein sequence ID" value="KAH7302188.1"/>
    <property type="molecule type" value="Genomic_DNA"/>
</dbReference>
<protein>
    <recommendedName>
        <fullName evidence="2">Thioredoxin domain-containing protein</fullName>
    </recommendedName>
</protein>
<dbReference type="Pfam" id="PF00085">
    <property type="entry name" value="Thioredoxin"/>
    <property type="match status" value="1"/>
</dbReference>
<dbReference type="AlphaFoldDB" id="A0A8T2S3E5"/>
<name>A0A8T2S3E5_CERRI</name>
<organism evidence="3 4">
    <name type="scientific">Ceratopteris richardii</name>
    <name type="common">Triangle waterfern</name>
    <dbReference type="NCBI Taxonomy" id="49495"/>
    <lineage>
        <taxon>Eukaryota</taxon>
        <taxon>Viridiplantae</taxon>
        <taxon>Streptophyta</taxon>
        <taxon>Embryophyta</taxon>
        <taxon>Tracheophyta</taxon>
        <taxon>Polypodiopsida</taxon>
        <taxon>Polypodiidae</taxon>
        <taxon>Polypodiales</taxon>
        <taxon>Pteridineae</taxon>
        <taxon>Pteridaceae</taxon>
        <taxon>Parkerioideae</taxon>
        <taxon>Ceratopteris</taxon>
    </lineage>
</organism>
<feature type="region of interest" description="Disordered" evidence="1">
    <location>
        <begin position="267"/>
        <end position="290"/>
    </location>
</feature>
<dbReference type="Gene3D" id="3.40.30.10">
    <property type="entry name" value="Glutaredoxin"/>
    <property type="match status" value="1"/>
</dbReference>
<sequence length="290" mass="32637">MRYVYISVSNIDCLSISNSQTCLAGSRISAFSLPVRLPSISSSQADHHCNASVRASAADRLQAKMDPQAFKSTMSDLNFNTVLAAAARDYQKEMIEQEKARVASSAHEEVDLDDLLNDPELESLHAERIAALKQENEKRQALERKGHGEYRDVREEDFLAEVTGSDKVVCHFYHHEFVRCKIIDKHLKILASKYFDTKFIRVDAENAPFFVTKLAIKTLPCVILFRDGVAFDRLVGFQDLGGVDDFSTGTLGKWLLRKAILVKSSHENESERAEVSRRIRSTTYADSDSD</sequence>
<keyword evidence="4" id="KW-1185">Reference proteome</keyword>
<dbReference type="PANTHER" id="PTHR21148">
    <property type="entry name" value="THIOREDOXIN DOMAIN-CONTAINING PROTEIN 9"/>
    <property type="match status" value="1"/>
</dbReference>
<comment type="caution">
    <text evidence="3">The sequence shown here is derived from an EMBL/GenBank/DDBJ whole genome shotgun (WGS) entry which is preliminary data.</text>
</comment>
<reference evidence="3 4" key="1">
    <citation type="submission" date="2021-08" db="EMBL/GenBank/DDBJ databases">
        <title>WGS assembly of Ceratopteris richardii.</title>
        <authorList>
            <person name="Marchant D.B."/>
            <person name="Chen G."/>
            <person name="Jenkins J."/>
            <person name="Shu S."/>
            <person name="Leebens-Mack J."/>
            <person name="Grimwood J."/>
            <person name="Schmutz J."/>
            <person name="Soltis P."/>
            <person name="Soltis D."/>
            <person name="Chen Z.-H."/>
        </authorList>
    </citation>
    <scope>NUCLEOTIDE SEQUENCE [LARGE SCALE GENOMIC DNA]</scope>
    <source>
        <strain evidence="3">Whitten #5841</strain>
        <tissue evidence="3">Leaf</tissue>
    </source>
</reference>
<dbReference type="InterPro" id="IPR013766">
    <property type="entry name" value="Thioredoxin_domain"/>
</dbReference>
<evidence type="ECO:0000313" key="4">
    <source>
        <dbReference type="Proteomes" id="UP000825935"/>
    </source>
</evidence>
<dbReference type="SUPFAM" id="SSF52833">
    <property type="entry name" value="Thioredoxin-like"/>
    <property type="match status" value="1"/>
</dbReference>
<dbReference type="OrthoDB" id="10257948at2759"/>
<accession>A0A8T2S3E5</accession>
<dbReference type="CDD" id="cd02989">
    <property type="entry name" value="Phd_like_TxnDC9"/>
    <property type="match status" value="1"/>
</dbReference>
<feature type="domain" description="Thioredoxin" evidence="2">
    <location>
        <begin position="153"/>
        <end position="239"/>
    </location>
</feature>
<dbReference type="Proteomes" id="UP000825935">
    <property type="component" value="Chromosome 23"/>
</dbReference>
<evidence type="ECO:0000256" key="1">
    <source>
        <dbReference type="SAM" id="MobiDB-lite"/>
    </source>
</evidence>
<dbReference type="InterPro" id="IPR036249">
    <property type="entry name" value="Thioredoxin-like_sf"/>
</dbReference>
<proteinExistence type="predicted"/>
<evidence type="ECO:0000259" key="2">
    <source>
        <dbReference type="Pfam" id="PF00085"/>
    </source>
</evidence>
<feature type="compositionally biased region" description="Basic and acidic residues" evidence="1">
    <location>
        <begin position="267"/>
        <end position="277"/>
    </location>
</feature>
<dbReference type="OMA" id="HFFHPEF"/>
<feature type="compositionally biased region" description="Polar residues" evidence="1">
    <location>
        <begin position="281"/>
        <end position="290"/>
    </location>
</feature>
<gene>
    <name evidence="3" type="ORF">KP509_23G060200</name>
</gene>